<keyword evidence="2" id="KW-1185">Reference proteome</keyword>
<organism evidence="1 2">
    <name type="scientific">Candidatus Nanopelagicus hibericus</name>
    <dbReference type="NCBI Taxonomy" id="1884915"/>
    <lineage>
        <taxon>Bacteria</taxon>
        <taxon>Bacillati</taxon>
        <taxon>Actinomycetota</taxon>
        <taxon>Actinomycetes</taxon>
        <taxon>Candidatus Nanopelagicales</taxon>
        <taxon>Candidatus Nanopelagicaceae</taxon>
        <taxon>Candidatus Nanopelagicus</taxon>
    </lineage>
</organism>
<evidence type="ECO:0000313" key="1">
    <source>
        <dbReference type="EMBL" id="ASY13139.1"/>
    </source>
</evidence>
<sequence length="515" mass="57617">MSKLSLICQKYTIEKGGKSYSYYLGAGEASSLEKVAVAPSFQVQTPHREIVDEILKPPSTHWQRPLDQEKADQITLRFEDDQEIMPNPILLAVNPDSKIQVQQFVTPGGATTSLYEVIIDIPESSTNLRPLWIIDGQHRLAGLAKTRKGTNILPFVLLYSETGSYRSEILAKIFAQVTTQATALESVHKAWMQFVFELEPFKKDSPDWRAMRTTALLCQAQAYNGNTNPFHNRIGFNPNLWADDPVQGGFAFDAEELYKLIKKSFYAAAGSDSSNLSEEIVAESIGSAVYALSKIHSTNKNSSAFFGDGKSQQKYFKEGFIAGVCAYLITNKVPKDWEMVLKDLNFAETDWDVESWVVTTSGAAGNASKKIAFDCFREVFSTKAIPNGAKNLVQYLKGDGGFIVLETWEVDAMENKIAKSHNQYQIPVQGSSQISQSIAKNARFIKITSPCKNIGSIEIRNKKAPYDASYFLDKFKKGRLIRDAELEKRKDSIDLELKFDLYGGLSYLKTLTLKF</sequence>
<protein>
    <submittedName>
        <fullName evidence="1">DGQHR domain-containing protein</fullName>
    </submittedName>
</protein>
<dbReference type="RefSeq" id="WP_095672225.1">
    <property type="nucleotide sequence ID" value="NZ_CP016771.1"/>
</dbReference>
<accession>A0A249K8T7</accession>
<reference evidence="1 2" key="1">
    <citation type="submission" date="2016-07" db="EMBL/GenBank/DDBJ databases">
        <title>High microdiversification within the ubiquitous acI lineage of Actinobacteria.</title>
        <authorList>
            <person name="Neuenschwander S.M."/>
            <person name="Salcher M."/>
            <person name="Ghai R."/>
            <person name="Pernthaler J."/>
        </authorList>
    </citation>
    <scope>NUCLEOTIDE SEQUENCE [LARGE SCALE GENOMIC DNA]</scope>
    <source>
        <strain evidence="1">MMS-21-160</strain>
    </source>
</reference>
<dbReference type="OrthoDB" id="237364at2"/>
<dbReference type="AlphaFoldDB" id="A0A249K8T7"/>
<name>A0A249K8T7_9ACTN</name>
<gene>
    <name evidence="1" type="ORF">B1s21160_02075</name>
</gene>
<dbReference type="EMBL" id="CP016771">
    <property type="protein sequence ID" value="ASY13139.1"/>
    <property type="molecule type" value="Genomic_DNA"/>
</dbReference>
<dbReference type="KEGG" id="nhi:B1s21160_02075"/>
<evidence type="ECO:0000313" key="2">
    <source>
        <dbReference type="Proteomes" id="UP000217171"/>
    </source>
</evidence>
<proteinExistence type="predicted"/>
<dbReference type="Proteomes" id="UP000217171">
    <property type="component" value="Chromosome"/>
</dbReference>